<protein>
    <submittedName>
        <fullName evidence="2">Uncharacterized protein</fullName>
    </submittedName>
</protein>
<feature type="region of interest" description="Disordered" evidence="1">
    <location>
        <begin position="126"/>
        <end position="145"/>
    </location>
</feature>
<sequence>MWGKLRFLLYNIKNFIVQNMAKYTQKQIDKYNRQKYISEMDKIAKNLFRMFRDQNINSNEFKTKTLLLILKLQERDEIRFDGEYLNKMKEYINQICFKLQNQEFNDIIFDDMREIEMGNLNRLQKMKNNNSYKKDKHKPKISQEY</sequence>
<feature type="compositionally biased region" description="Basic residues" evidence="1">
    <location>
        <begin position="134"/>
        <end position="145"/>
    </location>
</feature>
<accession>A0A0S4XLH2</accession>
<dbReference type="EMBL" id="FAXN01000010">
    <property type="protein sequence ID" value="CUV64953.1"/>
    <property type="molecule type" value="Genomic_DNA"/>
</dbReference>
<name>A0A0S4XLH2_9BACT</name>
<reference evidence="2" key="1">
    <citation type="submission" date="2015-11" db="EMBL/GenBank/DDBJ databases">
        <authorList>
            <person name="Zhang Y."/>
            <person name="Guo Z."/>
        </authorList>
    </citation>
    <scope>NUCLEOTIDE SEQUENCE</scope>
    <source>
        <strain evidence="2">BN30871</strain>
    </source>
</reference>
<proteinExistence type="predicted"/>
<organism evidence="2">
    <name type="scientific">Sulfurovum sp. enrichment culture clone C5</name>
    <dbReference type="NCBI Taxonomy" id="497650"/>
    <lineage>
        <taxon>Bacteria</taxon>
        <taxon>Pseudomonadati</taxon>
        <taxon>Campylobacterota</taxon>
        <taxon>Epsilonproteobacteria</taxon>
        <taxon>Campylobacterales</taxon>
        <taxon>Sulfurovaceae</taxon>
        <taxon>Sulfurovum</taxon>
        <taxon>environmental samples</taxon>
    </lineage>
</organism>
<evidence type="ECO:0000313" key="2">
    <source>
        <dbReference type="EMBL" id="CUV64953.1"/>
    </source>
</evidence>
<evidence type="ECO:0000256" key="1">
    <source>
        <dbReference type="SAM" id="MobiDB-lite"/>
    </source>
</evidence>
<dbReference type="AlphaFoldDB" id="A0A0S4XLH2"/>
<gene>
    <name evidence="2" type="ORF">BN3087_120003</name>
</gene>